<dbReference type="EMBL" id="JABEPQ010000003">
    <property type="protein sequence ID" value="NNM47222.1"/>
    <property type="molecule type" value="Genomic_DNA"/>
</dbReference>
<reference evidence="4 5" key="1">
    <citation type="submission" date="2020-04" db="EMBL/GenBank/DDBJ databases">
        <title>Knoellia sp. isolate from air conditioner.</title>
        <authorList>
            <person name="Chea S."/>
            <person name="Kim D.-U."/>
        </authorList>
    </citation>
    <scope>NUCLEOTIDE SEQUENCE [LARGE SCALE GENOMIC DNA]</scope>
    <source>
        <strain evidence="4 5">DB2414S</strain>
    </source>
</reference>
<proteinExistence type="predicted"/>
<sequence>MSYVVESGASRGRRERRRRALITLAIVALMLFFAFWYAYSYYRSDRAKPAAVPTPTCTTTAPIAPKSVTVNVYNSTERNGLAAKTAADVKKRGFTVRTVANDPLNKKVAGSAEVRYGTAGKDRANLVLALVKGAKAVPDKRTDATVDLVLGAKYTALAPPPKAATADNANATSKPTGKTAPTTKASGGC</sequence>
<evidence type="ECO:0000256" key="2">
    <source>
        <dbReference type="SAM" id="Phobius"/>
    </source>
</evidence>
<organism evidence="4 5">
    <name type="scientific">Knoellia koreensis</name>
    <dbReference type="NCBI Taxonomy" id="2730921"/>
    <lineage>
        <taxon>Bacteria</taxon>
        <taxon>Bacillati</taxon>
        <taxon>Actinomycetota</taxon>
        <taxon>Actinomycetes</taxon>
        <taxon>Micrococcales</taxon>
        <taxon>Intrasporangiaceae</taxon>
        <taxon>Knoellia</taxon>
    </lineage>
</organism>
<dbReference type="InterPro" id="IPR027381">
    <property type="entry name" value="LytR/CpsA/Psr_C"/>
</dbReference>
<accession>A0A849HIY1</accession>
<evidence type="ECO:0000259" key="3">
    <source>
        <dbReference type="Pfam" id="PF13399"/>
    </source>
</evidence>
<dbReference type="Gene3D" id="3.30.70.2390">
    <property type="match status" value="1"/>
</dbReference>
<name>A0A849HIY1_9MICO</name>
<evidence type="ECO:0000313" key="5">
    <source>
        <dbReference type="Proteomes" id="UP000588586"/>
    </source>
</evidence>
<keyword evidence="5" id="KW-1185">Reference proteome</keyword>
<dbReference type="Proteomes" id="UP000588586">
    <property type="component" value="Unassembled WGS sequence"/>
</dbReference>
<gene>
    <name evidence="4" type="ORF">HJG52_14575</name>
</gene>
<keyword evidence="2" id="KW-1133">Transmembrane helix</keyword>
<dbReference type="Pfam" id="PF13399">
    <property type="entry name" value="LytR_C"/>
    <property type="match status" value="1"/>
</dbReference>
<keyword evidence="2" id="KW-0472">Membrane</keyword>
<comment type="caution">
    <text evidence="4">The sequence shown here is derived from an EMBL/GenBank/DDBJ whole genome shotgun (WGS) entry which is preliminary data.</text>
</comment>
<protein>
    <submittedName>
        <fullName evidence="4">LytR C-terminal domain-containing protein</fullName>
    </submittedName>
</protein>
<evidence type="ECO:0000256" key="1">
    <source>
        <dbReference type="SAM" id="MobiDB-lite"/>
    </source>
</evidence>
<feature type="domain" description="LytR/CpsA/Psr regulator C-terminal" evidence="3">
    <location>
        <begin position="67"/>
        <end position="154"/>
    </location>
</feature>
<evidence type="ECO:0000313" key="4">
    <source>
        <dbReference type="EMBL" id="NNM47222.1"/>
    </source>
</evidence>
<feature type="region of interest" description="Disordered" evidence="1">
    <location>
        <begin position="159"/>
        <end position="189"/>
    </location>
</feature>
<keyword evidence="2" id="KW-0812">Transmembrane</keyword>
<feature type="transmembrane region" description="Helical" evidence="2">
    <location>
        <begin position="20"/>
        <end position="39"/>
    </location>
</feature>
<dbReference type="AlphaFoldDB" id="A0A849HIY1"/>
<dbReference type="RefSeq" id="WP_171244349.1">
    <property type="nucleotide sequence ID" value="NZ_JABEPQ010000003.1"/>
</dbReference>